<evidence type="ECO:0000256" key="1">
    <source>
        <dbReference type="SAM" id="MobiDB-lite"/>
    </source>
</evidence>
<feature type="region of interest" description="Disordered" evidence="1">
    <location>
        <begin position="87"/>
        <end position="129"/>
    </location>
</feature>
<organism evidence="2 3">
    <name type="scientific">Portunus trituberculatus</name>
    <name type="common">Swimming crab</name>
    <name type="synonym">Neptunus trituberculatus</name>
    <dbReference type="NCBI Taxonomy" id="210409"/>
    <lineage>
        <taxon>Eukaryota</taxon>
        <taxon>Metazoa</taxon>
        <taxon>Ecdysozoa</taxon>
        <taxon>Arthropoda</taxon>
        <taxon>Crustacea</taxon>
        <taxon>Multicrustacea</taxon>
        <taxon>Malacostraca</taxon>
        <taxon>Eumalacostraca</taxon>
        <taxon>Eucarida</taxon>
        <taxon>Decapoda</taxon>
        <taxon>Pleocyemata</taxon>
        <taxon>Brachyura</taxon>
        <taxon>Eubrachyura</taxon>
        <taxon>Portunoidea</taxon>
        <taxon>Portunidae</taxon>
        <taxon>Portuninae</taxon>
        <taxon>Portunus</taxon>
    </lineage>
</organism>
<evidence type="ECO:0000313" key="3">
    <source>
        <dbReference type="Proteomes" id="UP000324222"/>
    </source>
</evidence>
<proteinExistence type="predicted"/>
<dbReference type="AlphaFoldDB" id="A0A5B7GUY2"/>
<feature type="compositionally biased region" description="Basic and acidic residues" evidence="1">
    <location>
        <begin position="99"/>
        <end position="108"/>
    </location>
</feature>
<dbReference type="EMBL" id="VSRR010018442">
    <property type="protein sequence ID" value="MPC61349.1"/>
    <property type="molecule type" value="Genomic_DNA"/>
</dbReference>
<protein>
    <submittedName>
        <fullName evidence="2">Uncharacterized protein</fullName>
    </submittedName>
</protein>
<name>A0A5B7GUY2_PORTR</name>
<gene>
    <name evidence="2" type="ORF">E2C01_055419</name>
</gene>
<sequence>MQYITQTSGAPGFPATVRWSLIDPRQQAAHKETQQGQCKEIIFFTFRDYKDNQPILPSYIKKKKKEKPSRHNILPIPDHLPLHVSQAPHLCRRTSPRSMEGERHERHTNNSPSSTPTHTGAVVERGALM</sequence>
<evidence type="ECO:0000313" key="2">
    <source>
        <dbReference type="EMBL" id="MPC61349.1"/>
    </source>
</evidence>
<reference evidence="2 3" key="1">
    <citation type="submission" date="2019-05" db="EMBL/GenBank/DDBJ databases">
        <title>Another draft genome of Portunus trituberculatus and its Hox gene families provides insights of decapod evolution.</title>
        <authorList>
            <person name="Jeong J.-H."/>
            <person name="Song I."/>
            <person name="Kim S."/>
            <person name="Choi T."/>
            <person name="Kim D."/>
            <person name="Ryu S."/>
            <person name="Kim W."/>
        </authorList>
    </citation>
    <scope>NUCLEOTIDE SEQUENCE [LARGE SCALE GENOMIC DNA]</scope>
    <source>
        <tissue evidence="2">Muscle</tissue>
    </source>
</reference>
<accession>A0A5B7GUY2</accession>
<feature type="compositionally biased region" description="Low complexity" evidence="1">
    <location>
        <begin position="109"/>
        <end position="119"/>
    </location>
</feature>
<dbReference type="Proteomes" id="UP000324222">
    <property type="component" value="Unassembled WGS sequence"/>
</dbReference>
<keyword evidence="3" id="KW-1185">Reference proteome</keyword>
<comment type="caution">
    <text evidence="2">The sequence shown here is derived from an EMBL/GenBank/DDBJ whole genome shotgun (WGS) entry which is preliminary data.</text>
</comment>